<proteinExistence type="predicted"/>
<protein>
    <submittedName>
        <fullName evidence="2">Uncharacterized protein</fullName>
    </submittedName>
</protein>
<dbReference type="AlphaFoldDB" id="A0AA86NNS1"/>
<feature type="transmembrane region" description="Helical" evidence="1">
    <location>
        <begin position="194"/>
        <end position="215"/>
    </location>
</feature>
<comment type="caution">
    <text evidence="2">The sequence shown here is derived from an EMBL/GenBank/DDBJ whole genome shotgun (WGS) entry which is preliminary data.</text>
</comment>
<reference evidence="2" key="1">
    <citation type="submission" date="2023-06" db="EMBL/GenBank/DDBJ databases">
        <authorList>
            <person name="Kurt Z."/>
        </authorList>
    </citation>
    <scope>NUCLEOTIDE SEQUENCE</scope>
</reference>
<accession>A0AA86NNS1</accession>
<evidence type="ECO:0000313" key="2">
    <source>
        <dbReference type="EMBL" id="CAI9922456.1"/>
    </source>
</evidence>
<keyword evidence="1" id="KW-0812">Transmembrane</keyword>
<keyword evidence="1" id="KW-0472">Membrane</keyword>
<organism evidence="2">
    <name type="scientific">Hexamita inflata</name>
    <dbReference type="NCBI Taxonomy" id="28002"/>
    <lineage>
        <taxon>Eukaryota</taxon>
        <taxon>Metamonada</taxon>
        <taxon>Diplomonadida</taxon>
        <taxon>Hexamitidae</taxon>
        <taxon>Hexamitinae</taxon>
        <taxon>Hexamita</taxon>
    </lineage>
</organism>
<feature type="transmembrane region" description="Helical" evidence="1">
    <location>
        <begin position="6"/>
        <end position="24"/>
    </location>
</feature>
<evidence type="ECO:0000313" key="3">
    <source>
        <dbReference type="EMBL" id="CAL5990168.1"/>
    </source>
</evidence>
<reference evidence="3 4" key="2">
    <citation type="submission" date="2024-07" db="EMBL/GenBank/DDBJ databases">
        <authorList>
            <person name="Akdeniz Z."/>
        </authorList>
    </citation>
    <scope>NUCLEOTIDE SEQUENCE [LARGE SCALE GENOMIC DNA]</scope>
</reference>
<keyword evidence="4" id="KW-1185">Reference proteome</keyword>
<dbReference type="EMBL" id="CAXDID020000024">
    <property type="protein sequence ID" value="CAL5990168.1"/>
    <property type="molecule type" value="Genomic_DNA"/>
</dbReference>
<feature type="transmembrane region" description="Helical" evidence="1">
    <location>
        <begin position="98"/>
        <end position="115"/>
    </location>
</feature>
<evidence type="ECO:0000256" key="1">
    <source>
        <dbReference type="SAM" id="Phobius"/>
    </source>
</evidence>
<evidence type="ECO:0000313" key="4">
    <source>
        <dbReference type="Proteomes" id="UP001642409"/>
    </source>
</evidence>
<name>A0AA86NNS1_9EUKA</name>
<gene>
    <name evidence="2" type="ORF">HINF_LOCUS10101</name>
    <name evidence="3" type="ORF">HINF_LOCUS11219</name>
</gene>
<dbReference type="EMBL" id="CATOUU010000248">
    <property type="protein sequence ID" value="CAI9922456.1"/>
    <property type="molecule type" value="Genomic_DNA"/>
</dbReference>
<feature type="transmembrane region" description="Helical" evidence="1">
    <location>
        <begin position="145"/>
        <end position="164"/>
    </location>
</feature>
<sequence length="225" mass="26413">MCWSTKASFSFAMLFLLGSIYLLYRNNPRDKLRVLFFSPILIQEFLQGVVWLFVKPKDTPWTCSIENMRYSMGFLVVQTLPMLKAYKDSVTYKAKSKSYLRLCIIATSVQIVLYVSNWVMKKMPMCTTIGPDGHQIWNNFEFLNVVQKCYSYAYLFICFTGGLFLKVDLSFYVELVLLSGSYIYQAIFHYQERLSRWCWTSSLMMVGYIIDPIIVKMTKRTQKSE</sequence>
<keyword evidence="1" id="KW-1133">Transmembrane helix</keyword>
<dbReference type="Proteomes" id="UP001642409">
    <property type="component" value="Unassembled WGS sequence"/>
</dbReference>